<sequence>MASVKEICSVLIRMSGLLLFCDLEDWACVLIQFANRVEEGCPVVRAEILRLFGGMGSLNDLVLHKDGHVLNDENEVFDALRERLYELIRDQLTLDSENR</sequence>
<feature type="domain" description="DUF6966" evidence="1">
    <location>
        <begin position="24"/>
        <end position="70"/>
    </location>
</feature>
<dbReference type="InterPro" id="IPR054239">
    <property type="entry name" value="DUF6966"/>
</dbReference>
<evidence type="ECO:0000313" key="2">
    <source>
        <dbReference type="EMBL" id="QCP54403.1"/>
    </source>
</evidence>
<keyword evidence="3" id="KW-1185">Reference proteome</keyword>
<dbReference type="Pfam" id="PF22294">
    <property type="entry name" value="DUF6966"/>
    <property type="match status" value="1"/>
</dbReference>
<dbReference type="KEGG" id="tvl:FAZ95_36345"/>
<organism evidence="2 3">
    <name type="scientific">Trinickia violacea</name>
    <dbReference type="NCBI Taxonomy" id="2571746"/>
    <lineage>
        <taxon>Bacteria</taxon>
        <taxon>Pseudomonadati</taxon>
        <taxon>Pseudomonadota</taxon>
        <taxon>Betaproteobacteria</taxon>
        <taxon>Burkholderiales</taxon>
        <taxon>Burkholderiaceae</taxon>
        <taxon>Trinickia</taxon>
    </lineage>
</organism>
<proteinExistence type="predicted"/>
<dbReference type="RefSeq" id="WP_137337170.1">
    <property type="nucleotide sequence ID" value="NZ_CP040078.1"/>
</dbReference>
<accession>A0A4P8J2P5</accession>
<name>A0A4P8J2P5_9BURK</name>
<evidence type="ECO:0000259" key="1">
    <source>
        <dbReference type="Pfam" id="PF22294"/>
    </source>
</evidence>
<protein>
    <recommendedName>
        <fullName evidence="1">DUF6966 domain-containing protein</fullName>
    </recommendedName>
</protein>
<reference evidence="2 3" key="1">
    <citation type="submission" date="2019-05" db="EMBL/GenBank/DDBJ databases">
        <title>Burkholderia sp. DHOD12, isolated from subtropical forest soil.</title>
        <authorList>
            <person name="Gao Z.-H."/>
            <person name="Qiu L.-H."/>
        </authorList>
    </citation>
    <scope>NUCLEOTIDE SEQUENCE [LARGE SCALE GENOMIC DNA]</scope>
    <source>
        <strain evidence="2 3">DHOD12</strain>
    </source>
</reference>
<gene>
    <name evidence="2" type="ORF">FAZ95_36345</name>
</gene>
<dbReference type="Proteomes" id="UP000298656">
    <property type="component" value="Chromosome 2"/>
</dbReference>
<evidence type="ECO:0000313" key="3">
    <source>
        <dbReference type="Proteomes" id="UP000298656"/>
    </source>
</evidence>
<dbReference type="EMBL" id="CP040078">
    <property type="protein sequence ID" value="QCP54403.1"/>
    <property type="molecule type" value="Genomic_DNA"/>
</dbReference>
<dbReference type="AlphaFoldDB" id="A0A4P8J2P5"/>
<dbReference type="OrthoDB" id="1449298at2"/>